<evidence type="ECO:0000256" key="1">
    <source>
        <dbReference type="SAM" id="Phobius"/>
    </source>
</evidence>
<accession>A0A2H5BFT2</accession>
<evidence type="ECO:0000313" key="2">
    <source>
        <dbReference type="EMBL" id="AUG84818.1"/>
    </source>
</evidence>
<protein>
    <submittedName>
        <fullName evidence="2">Uncharacterized protein</fullName>
    </submittedName>
</protein>
<feature type="transmembrane region" description="Helical" evidence="1">
    <location>
        <begin position="95"/>
        <end position="113"/>
    </location>
</feature>
<dbReference type="GeneID" id="40098819"/>
<reference evidence="2 3" key="1">
    <citation type="submission" date="2017-12" db="EMBL/GenBank/DDBJ databases">
        <authorList>
            <person name="Tomczak R."/>
            <person name="Garlena R.A."/>
            <person name="Russell D.A."/>
            <person name="Pope W.H."/>
            <person name="Jacobs-Sera D."/>
            <person name="Hatfull G.F."/>
        </authorList>
    </citation>
    <scope>NUCLEOTIDE SEQUENCE [LARGE SCALE GENOMIC DNA]</scope>
</reference>
<organism evidence="2 3">
    <name type="scientific">Microbacterium phage Dismas</name>
    <dbReference type="NCBI Taxonomy" id="2065199"/>
    <lineage>
        <taxon>Viruses</taxon>
        <taxon>Duplodnaviria</taxon>
        <taxon>Heunggongvirae</taxon>
        <taxon>Uroviricota</taxon>
        <taxon>Caudoviricetes</taxon>
        <taxon>Dismasvirus</taxon>
        <taxon>Dismasvirus dismas</taxon>
    </lineage>
</organism>
<keyword evidence="1" id="KW-0812">Transmembrane</keyword>
<evidence type="ECO:0000313" key="3">
    <source>
        <dbReference type="Proteomes" id="UP000241261"/>
    </source>
</evidence>
<dbReference type="Proteomes" id="UP000241261">
    <property type="component" value="Segment"/>
</dbReference>
<dbReference type="RefSeq" id="YP_009622082.1">
    <property type="nucleotide sequence ID" value="NC_042099.1"/>
</dbReference>
<keyword evidence="1" id="KW-0472">Membrane</keyword>
<dbReference type="KEGG" id="vg:40098819"/>
<feature type="transmembrane region" description="Helical" evidence="1">
    <location>
        <begin position="119"/>
        <end position="140"/>
    </location>
</feature>
<dbReference type="EMBL" id="MG670586">
    <property type="protein sequence ID" value="AUG84818.1"/>
    <property type="molecule type" value="Genomic_DNA"/>
</dbReference>
<keyword evidence="1" id="KW-1133">Transmembrane helix</keyword>
<feature type="transmembrane region" description="Helical" evidence="1">
    <location>
        <begin position="67"/>
        <end position="88"/>
    </location>
</feature>
<proteinExistence type="predicted"/>
<keyword evidence="3" id="KW-1185">Reference proteome</keyword>
<feature type="transmembrane region" description="Helical" evidence="1">
    <location>
        <begin position="33"/>
        <end position="55"/>
    </location>
</feature>
<name>A0A2H5BFT2_9CAUD</name>
<gene>
    <name evidence="2" type="primary">21</name>
    <name evidence="2" type="ORF">PBI_DISMAS_21</name>
</gene>
<sequence length="162" mass="18036">MSLIKRLHAQTVWHPDGIPSEDWKYRRLVRLWLPLYDVIAVFTGLMGLIFGSPLLNRLFSEPVTDVVTGLFVVVAVSCLVSVSFPALWRMEIASKVLLVGMVVAYIFTILAYGDTGIPLNLFVAGMLAFGLPLALFRLDLLGQDILERRLVEQALAAYSREG</sequence>